<dbReference type="AlphaFoldDB" id="A0AAF0ZJS0"/>
<evidence type="ECO:0000313" key="2">
    <source>
        <dbReference type="EMBL" id="WMV41956.1"/>
    </source>
</evidence>
<keyword evidence="3" id="KW-1185">Reference proteome</keyword>
<dbReference type="Proteomes" id="UP001234989">
    <property type="component" value="Chromosome 8"/>
</dbReference>
<sequence length="89" mass="10015">MERNQERDKNMAKKMTQMDLLTKHVMGGGSKAMNVVGASSGVSLDDTQFEAIYNEEVQFLSNQAGGSRPSYQRSGENQGWNRDRDENKK</sequence>
<dbReference type="EMBL" id="CP133619">
    <property type="protein sequence ID" value="WMV41956.1"/>
    <property type="molecule type" value="Genomic_DNA"/>
</dbReference>
<accession>A0AAF0ZJS0</accession>
<protein>
    <submittedName>
        <fullName evidence="2">Uncharacterized protein</fullName>
    </submittedName>
</protein>
<gene>
    <name evidence="2" type="ORF">MTR67_035341</name>
</gene>
<evidence type="ECO:0000313" key="3">
    <source>
        <dbReference type="Proteomes" id="UP001234989"/>
    </source>
</evidence>
<evidence type="ECO:0000256" key="1">
    <source>
        <dbReference type="SAM" id="MobiDB-lite"/>
    </source>
</evidence>
<reference evidence="2" key="1">
    <citation type="submission" date="2023-08" db="EMBL/GenBank/DDBJ databases">
        <title>A de novo genome assembly of Solanum verrucosum Schlechtendal, a Mexican diploid species geographically isolated from the other diploid A-genome species in potato relatives.</title>
        <authorList>
            <person name="Hosaka K."/>
        </authorList>
    </citation>
    <scope>NUCLEOTIDE SEQUENCE</scope>
    <source>
        <tissue evidence="2">Young leaves</tissue>
    </source>
</reference>
<feature type="compositionally biased region" description="Polar residues" evidence="1">
    <location>
        <begin position="60"/>
        <end position="80"/>
    </location>
</feature>
<organism evidence="2 3">
    <name type="scientific">Solanum verrucosum</name>
    <dbReference type="NCBI Taxonomy" id="315347"/>
    <lineage>
        <taxon>Eukaryota</taxon>
        <taxon>Viridiplantae</taxon>
        <taxon>Streptophyta</taxon>
        <taxon>Embryophyta</taxon>
        <taxon>Tracheophyta</taxon>
        <taxon>Spermatophyta</taxon>
        <taxon>Magnoliopsida</taxon>
        <taxon>eudicotyledons</taxon>
        <taxon>Gunneridae</taxon>
        <taxon>Pentapetalae</taxon>
        <taxon>asterids</taxon>
        <taxon>lamiids</taxon>
        <taxon>Solanales</taxon>
        <taxon>Solanaceae</taxon>
        <taxon>Solanoideae</taxon>
        <taxon>Solaneae</taxon>
        <taxon>Solanum</taxon>
    </lineage>
</organism>
<name>A0AAF0ZJS0_SOLVR</name>
<proteinExistence type="predicted"/>
<feature type="region of interest" description="Disordered" evidence="1">
    <location>
        <begin position="60"/>
        <end position="89"/>
    </location>
</feature>